<dbReference type="InterPro" id="IPR015424">
    <property type="entry name" value="PyrdxlP-dep_Trfase"/>
</dbReference>
<comment type="caution">
    <text evidence="10">The sequence shown here is derived from an EMBL/GenBank/DDBJ whole genome shotgun (WGS) entry which is preliminary data.</text>
</comment>
<dbReference type="Gene3D" id="3.40.640.10">
    <property type="entry name" value="Type I PLP-dependent aspartate aminotransferase-like (Major domain)"/>
    <property type="match status" value="1"/>
</dbReference>
<evidence type="ECO:0000259" key="9">
    <source>
        <dbReference type="Pfam" id="PF00266"/>
    </source>
</evidence>
<comment type="cofactor">
    <cofactor evidence="1 7">
        <name>pyridoxal 5'-phosphate</name>
        <dbReference type="ChEBI" id="CHEBI:597326"/>
    </cofactor>
</comment>
<dbReference type="PIRSF" id="PIRSF005572">
    <property type="entry name" value="NifS"/>
    <property type="match status" value="1"/>
</dbReference>
<dbReference type="SUPFAM" id="SSF53383">
    <property type="entry name" value="PLP-dependent transferases"/>
    <property type="match status" value="1"/>
</dbReference>
<dbReference type="GO" id="GO:0006534">
    <property type="term" value="P:cysteine metabolic process"/>
    <property type="evidence" value="ECO:0007669"/>
    <property type="project" value="UniProtKB-UniRule"/>
</dbReference>
<dbReference type="GO" id="GO:0031071">
    <property type="term" value="F:cysteine desulfurase activity"/>
    <property type="evidence" value="ECO:0007669"/>
    <property type="project" value="UniProtKB-UniRule"/>
</dbReference>
<keyword evidence="4 8" id="KW-0808">Transferase</keyword>
<protein>
    <recommendedName>
        <fullName evidence="3 8">Cysteine desulfurase</fullName>
        <ecNumber evidence="3 8">2.8.1.7</ecNumber>
    </recommendedName>
</protein>
<dbReference type="EC" id="2.8.1.7" evidence="3 8"/>
<keyword evidence="5 8" id="KW-0663">Pyridoxal phosphate</keyword>
<sequence length="417" mass="47413">MFNPYDIRKDFPVFNRRVNGKQLIYFDNAATSQKPRVVIEAVKRFYEEYNANIHRGLHTLSQEASQMYEEAHEVIARFINANSLDEIVFVKNATEALNLIAYSYGLKNIGEGDEILTTIMEHHSNFLPWFKIASIKKAIVKVIDVDSSGRLKIEEFEEKISRRTRIVAISHMSNTTSVINDIEIIAKIAHDYGAIVVVDGAQSVPHIPVDVRKLNVDFLAFSGHKMLGPTGIGVLYVNNRLVEELDLFMVGGGVIKEVHYSFNKGLNVVWHDPPWRFEAGTPNIAGGIGLAEAAKYLMKIGMENVYRHEIELVKYLFKRIDEESIYDFNVLGPRDIVKRGGVVSFTIGKIDPHVLALILDTEGIAVRSGFHCAQPLHERLGFNRGSVRISFYIYNVFEEIERFIEVLKQFIEKTRIV</sequence>
<evidence type="ECO:0000256" key="2">
    <source>
        <dbReference type="ARBA" id="ARBA00010447"/>
    </source>
</evidence>
<organism evidence="10">
    <name type="scientific">Staphylothermus marinus</name>
    <dbReference type="NCBI Taxonomy" id="2280"/>
    <lineage>
        <taxon>Archaea</taxon>
        <taxon>Thermoproteota</taxon>
        <taxon>Thermoprotei</taxon>
        <taxon>Desulfurococcales</taxon>
        <taxon>Desulfurococcaceae</taxon>
        <taxon>Staphylothermus</taxon>
    </lineage>
</organism>
<proteinExistence type="inferred from homology"/>
<evidence type="ECO:0000256" key="6">
    <source>
        <dbReference type="ARBA" id="ARBA00050776"/>
    </source>
</evidence>
<evidence type="ECO:0000256" key="3">
    <source>
        <dbReference type="ARBA" id="ARBA00012239"/>
    </source>
</evidence>
<evidence type="ECO:0000256" key="8">
    <source>
        <dbReference type="RuleBase" id="RU004506"/>
    </source>
</evidence>
<dbReference type="PANTHER" id="PTHR43586">
    <property type="entry name" value="CYSTEINE DESULFURASE"/>
    <property type="match status" value="1"/>
</dbReference>
<evidence type="ECO:0000256" key="7">
    <source>
        <dbReference type="RuleBase" id="RU004504"/>
    </source>
</evidence>
<dbReference type="PANTHER" id="PTHR43586:SF8">
    <property type="entry name" value="CYSTEINE DESULFURASE 1, CHLOROPLASTIC"/>
    <property type="match status" value="1"/>
</dbReference>
<evidence type="ECO:0000256" key="1">
    <source>
        <dbReference type="ARBA" id="ARBA00001933"/>
    </source>
</evidence>
<dbReference type="AlphaFoldDB" id="A0A7C4D868"/>
<dbReference type="NCBIfam" id="TIGR01979">
    <property type="entry name" value="sufS"/>
    <property type="match status" value="1"/>
</dbReference>
<evidence type="ECO:0000256" key="5">
    <source>
        <dbReference type="ARBA" id="ARBA00022898"/>
    </source>
</evidence>
<dbReference type="Gene3D" id="3.90.1150.10">
    <property type="entry name" value="Aspartate Aminotransferase, domain 1"/>
    <property type="match status" value="1"/>
</dbReference>
<evidence type="ECO:0000256" key="4">
    <source>
        <dbReference type="ARBA" id="ARBA00022679"/>
    </source>
</evidence>
<dbReference type="InterPro" id="IPR000192">
    <property type="entry name" value="Aminotrans_V_dom"/>
</dbReference>
<evidence type="ECO:0000313" key="10">
    <source>
        <dbReference type="EMBL" id="HGM59022.1"/>
    </source>
</evidence>
<dbReference type="GO" id="GO:0030170">
    <property type="term" value="F:pyridoxal phosphate binding"/>
    <property type="evidence" value="ECO:0007669"/>
    <property type="project" value="UniProtKB-UniRule"/>
</dbReference>
<dbReference type="InterPro" id="IPR015421">
    <property type="entry name" value="PyrdxlP-dep_Trfase_major"/>
</dbReference>
<comment type="similarity">
    <text evidence="2 8">Belongs to the class-V pyridoxal-phosphate-dependent aminotransferase family. Csd subfamily.</text>
</comment>
<reference evidence="10" key="1">
    <citation type="journal article" date="2020" name="mSystems">
        <title>Genome- and Community-Level Interaction Insights into Carbon Utilization and Element Cycling Functions of Hydrothermarchaeota in Hydrothermal Sediment.</title>
        <authorList>
            <person name="Zhou Z."/>
            <person name="Liu Y."/>
            <person name="Xu W."/>
            <person name="Pan J."/>
            <person name="Luo Z.H."/>
            <person name="Li M."/>
        </authorList>
    </citation>
    <scope>NUCLEOTIDE SEQUENCE [LARGE SCALE GENOMIC DNA]</scope>
    <source>
        <strain evidence="10">SpSt-642</strain>
    </source>
</reference>
<dbReference type="InterPro" id="IPR015422">
    <property type="entry name" value="PyrdxlP-dep_Trfase_small"/>
</dbReference>
<comment type="function">
    <text evidence="8">Catalyzes the removal of elemental sulfur and selenium atoms from L-cysteine, L-cystine, L-selenocysteine, and L-selenocystine to produce L-alanine.</text>
</comment>
<comment type="catalytic activity">
    <reaction evidence="6 8">
        <text>(sulfur carrier)-H + L-cysteine = (sulfur carrier)-SH + L-alanine</text>
        <dbReference type="Rhea" id="RHEA:43892"/>
        <dbReference type="Rhea" id="RHEA-COMP:14737"/>
        <dbReference type="Rhea" id="RHEA-COMP:14739"/>
        <dbReference type="ChEBI" id="CHEBI:29917"/>
        <dbReference type="ChEBI" id="CHEBI:35235"/>
        <dbReference type="ChEBI" id="CHEBI:57972"/>
        <dbReference type="ChEBI" id="CHEBI:64428"/>
        <dbReference type="EC" id="2.8.1.7"/>
    </reaction>
</comment>
<dbReference type="CDD" id="cd06453">
    <property type="entry name" value="SufS_like"/>
    <property type="match status" value="1"/>
</dbReference>
<dbReference type="PROSITE" id="PS00595">
    <property type="entry name" value="AA_TRANSFER_CLASS_5"/>
    <property type="match status" value="1"/>
</dbReference>
<dbReference type="Pfam" id="PF00266">
    <property type="entry name" value="Aminotran_5"/>
    <property type="match status" value="1"/>
</dbReference>
<gene>
    <name evidence="10" type="primary">sufS</name>
    <name evidence="10" type="ORF">ENU14_05510</name>
</gene>
<name>A0A7C4D868_STAMA</name>
<feature type="domain" description="Aminotransferase class V" evidence="9">
    <location>
        <begin position="24"/>
        <end position="403"/>
    </location>
</feature>
<dbReference type="EMBL" id="DTBJ01000047">
    <property type="protein sequence ID" value="HGM59022.1"/>
    <property type="molecule type" value="Genomic_DNA"/>
</dbReference>
<accession>A0A7C4D868</accession>
<dbReference type="InterPro" id="IPR016454">
    <property type="entry name" value="Cysteine_dSase"/>
</dbReference>
<dbReference type="InterPro" id="IPR010970">
    <property type="entry name" value="Cys_dSase_SufS"/>
</dbReference>
<dbReference type="InterPro" id="IPR020578">
    <property type="entry name" value="Aminotrans_V_PyrdxlP_BS"/>
</dbReference>